<evidence type="ECO:0000313" key="1">
    <source>
        <dbReference type="EMBL" id="GER89896.1"/>
    </source>
</evidence>
<protein>
    <submittedName>
        <fullName evidence="1">Uncharacterized protein</fullName>
    </submittedName>
</protein>
<dbReference type="Proteomes" id="UP000326912">
    <property type="component" value="Unassembled WGS sequence"/>
</dbReference>
<keyword evidence="2" id="KW-1185">Reference proteome</keyword>
<accession>A0A5J4KXH8</accession>
<name>A0A5J4KXH8_9CHLR</name>
<sequence length="170" mass="19893">MTVPFTDSGQTLEDFVETIYVRCPQCQKCAQVKRLPADEEMILADNSGRHGSRRFQRSFSSRKLSCLHCSYTRIWEGKIQHRGGPYDWYFRLPLWLQSPCCGEILWAFNEEHIRFLESYVTAKLRMKFYAQGQIRNGTMASRLPTWIKNAKNRNEVVKGITRLKALLEIP</sequence>
<organism evidence="1 2">
    <name type="scientific">Dictyobacter vulcani</name>
    <dbReference type="NCBI Taxonomy" id="2607529"/>
    <lineage>
        <taxon>Bacteria</taxon>
        <taxon>Bacillati</taxon>
        <taxon>Chloroflexota</taxon>
        <taxon>Ktedonobacteria</taxon>
        <taxon>Ktedonobacterales</taxon>
        <taxon>Dictyobacteraceae</taxon>
        <taxon>Dictyobacter</taxon>
    </lineage>
</organism>
<reference evidence="1 2" key="1">
    <citation type="submission" date="2019-10" db="EMBL/GenBank/DDBJ databases">
        <title>Dictyobacter vulcani sp. nov., within the class Ktedonobacteria, isolated from soil of volcanic Mt. Zao.</title>
        <authorList>
            <person name="Zheng Y."/>
            <person name="Wang C.M."/>
            <person name="Sakai Y."/>
            <person name="Abe K."/>
            <person name="Yokota A."/>
            <person name="Yabe S."/>
        </authorList>
    </citation>
    <scope>NUCLEOTIDE SEQUENCE [LARGE SCALE GENOMIC DNA]</scope>
    <source>
        <strain evidence="1 2">W12</strain>
    </source>
</reference>
<dbReference type="AlphaFoldDB" id="A0A5J4KXH8"/>
<dbReference type="EMBL" id="BKZW01000002">
    <property type="protein sequence ID" value="GER89896.1"/>
    <property type="molecule type" value="Genomic_DNA"/>
</dbReference>
<proteinExistence type="predicted"/>
<comment type="caution">
    <text evidence="1">The sequence shown here is derived from an EMBL/GenBank/DDBJ whole genome shotgun (WGS) entry which is preliminary data.</text>
</comment>
<evidence type="ECO:0000313" key="2">
    <source>
        <dbReference type="Proteomes" id="UP000326912"/>
    </source>
</evidence>
<gene>
    <name evidence="1" type="ORF">KDW_40580</name>
</gene>